<accession>A0ABT4A9C4</accession>
<sequence>MPGTRTSQQWWEETRKEPARLLAWLLDQYRGEATAAGRIEALRDAHAQGDAKARRILTVIAAQERQHAQWVGGLLRARGLEPVVQDKAERYWEQPLAAIQDLESGCAVGAHAERMRLARIEVIASDPEAPEDVRAVFRRILPQERFHERAFRTLAGATALEATRGAHELGRTALGLSP</sequence>
<dbReference type="InterPro" id="IPR012347">
    <property type="entry name" value="Ferritin-like"/>
</dbReference>
<dbReference type="CDD" id="cd00657">
    <property type="entry name" value="Ferritin_like"/>
    <property type="match status" value="1"/>
</dbReference>
<dbReference type="Pfam" id="PF02915">
    <property type="entry name" value="Rubrerythrin"/>
    <property type="match status" value="1"/>
</dbReference>
<reference evidence="2 3" key="1">
    <citation type="submission" date="2022-11" db="EMBL/GenBank/DDBJ databases">
        <title>Minimal conservation of predation-associated metabolite biosynthetic gene clusters underscores biosynthetic potential of Myxococcota including descriptions for ten novel species: Archangium lansinium sp. nov., Myxococcus landrumus sp. nov., Nannocystis bai.</title>
        <authorList>
            <person name="Ahearne A."/>
            <person name="Stevens C."/>
            <person name="Phillips K."/>
        </authorList>
    </citation>
    <scope>NUCLEOTIDE SEQUENCE [LARGE SCALE GENOMIC DNA]</scope>
    <source>
        <strain evidence="2 3">MIWBW</strain>
    </source>
</reference>
<evidence type="ECO:0000313" key="2">
    <source>
        <dbReference type="EMBL" id="MCY1078191.1"/>
    </source>
</evidence>
<comment type="caution">
    <text evidence="2">The sequence shown here is derived from an EMBL/GenBank/DDBJ whole genome shotgun (WGS) entry which is preliminary data.</text>
</comment>
<dbReference type="InterPro" id="IPR003251">
    <property type="entry name" value="Rr_diiron-bd_dom"/>
</dbReference>
<dbReference type="Gene3D" id="1.20.1260.10">
    <property type="match status" value="1"/>
</dbReference>
<gene>
    <name evidence="2" type="ORF">OV287_27315</name>
</gene>
<dbReference type="RefSeq" id="WP_267536980.1">
    <property type="nucleotide sequence ID" value="NZ_JAPNKA010000001.1"/>
</dbReference>
<evidence type="ECO:0000313" key="3">
    <source>
        <dbReference type="Proteomes" id="UP001207654"/>
    </source>
</evidence>
<organism evidence="2 3">
    <name type="scientific">Archangium lansingense</name>
    <dbReference type="NCBI Taxonomy" id="2995310"/>
    <lineage>
        <taxon>Bacteria</taxon>
        <taxon>Pseudomonadati</taxon>
        <taxon>Myxococcota</taxon>
        <taxon>Myxococcia</taxon>
        <taxon>Myxococcales</taxon>
        <taxon>Cystobacterineae</taxon>
        <taxon>Archangiaceae</taxon>
        <taxon>Archangium</taxon>
    </lineage>
</organism>
<dbReference type="EMBL" id="JAPNKA010000001">
    <property type="protein sequence ID" value="MCY1078191.1"/>
    <property type="molecule type" value="Genomic_DNA"/>
</dbReference>
<protein>
    <submittedName>
        <fullName evidence="2">Ferritin-like domain-containing protein</fullName>
    </submittedName>
</protein>
<dbReference type="SUPFAM" id="SSF47240">
    <property type="entry name" value="Ferritin-like"/>
    <property type="match status" value="1"/>
</dbReference>
<name>A0ABT4A9C4_9BACT</name>
<dbReference type="Proteomes" id="UP001207654">
    <property type="component" value="Unassembled WGS sequence"/>
</dbReference>
<proteinExistence type="predicted"/>
<feature type="domain" description="Rubrerythrin diiron-binding" evidence="1">
    <location>
        <begin position="28"/>
        <end position="154"/>
    </location>
</feature>
<dbReference type="InterPro" id="IPR009078">
    <property type="entry name" value="Ferritin-like_SF"/>
</dbReference>
<keyword evidence="3" id="KW-1185">Reference proteome</keyword>
<evidence type="ECO:0000259" key="1">
    <source>
        <dbReference type="Pfam" id="PF02915"/>
    </source>
</evidence>